<sequence>MRNELPTTNWALGSEPNKLCDSHVPKIPVSAILSLFNCVSPLHLKRIATTMFGRRARCFELSKRVKSLLQRGFSVGIRNPAESVTFNLSEYKLYMLDNGPPKQTVCNKEEAKNYIEQMVRIRQMENACSNLYKERKVRGFCHLYAGQEAVGVGVEAGLKPGDAMITSYRCHGLMVTRGASVLSVISELTGRTTGASMGKGGSMHMYYKDFYGGNGIVGAQVPLGAGVALAMKYRKQANVCVDMYGDGAANQGQVFEAFNLAKLWKLPVIFLCENNKYGMGTADCRSSACIDYYTRASYIPGLWVNGMDVLAVREAIRFCRNWIMAGNGPIVFEAETYRYFGHSMSDPGTSYRTRDEIDLVRKQRDPINLFSQSVISAGLLTDAEVKEINAVVKKEVAQDRDQAETTPEPDVKLAYEHVHKQPIPGSPIRGCDILEMH</sequence>
<dbReference type="FunFam" id="3.40.50.970:FF:000013">
    <property type="entry name" value="Pyruvate dehydrogenase E1 component subunit alpha"/>
    <property type="match status" value="1"/>
</dbReference>
<keyword evidence="2" id="KW-0809">Transit peptide</keyword>
<dbReference type="InterPro" id="IPR001017">
    <property type="entry name" value="DH_E1"/>
</dbReference>
<evidence type="ECO:0000259" key="8">
    <source>
        <dbReference type="Pfam" id="PF00676"/>
    </source>
</evidence>
<dbReference type="SUPFAM" id="SSF52518">
    <property type="entry name" value="Thiamin diphosphate-binding fold (THDP-binding)"/>
    <property type="match status" value="1"/>
</dbReference>
<dbReference type="PANTHER" id="PTHR11516">
    <property type="entry name" value="PYRUVATE DEHYDROGENASE E1 COMPONENT, ALPHA SUBUNIT BACTERIAL AND ORGANELLAR"/>
    <property type="match status" value="1"/>
</dbReference>
<dbReference type="InterPro" id="IPR029061">
    <property type="entry name" value="THDP-binding"/>
</dbReference>
<dbReference type="Pfam" id="PF00676">
    <property type="entry name" value="E1_dh"/>
    <property type="match status" value="1"/>
</dbReference>
<dbReference type="InterPro" id="IPR017597">
    <property type="entry name" value="Pyrv_DH_E1_asu_subgrp-y"/>
</dbReference>
<dbReference type="AlphaFoldDB" id="A0A4S2ML07"/>
<name>A0A4S2ML07_OPIFE</name>
<keyword evidence="5 7" id="KW-0670">Pyruvate</keyword>
<comment type="caution">
    <text evidence="9">The sequence shown here is derived from an EMBL/GenBank/DDBJ whole genome shotgun (WGS) entry which is preliminary data.</text>
</comment>
<dbReference type="InterPro" id="IPR050642">
    <property type="entry name" value="PDH_E1_Alpha_Subunit"/>
</dbReference>
<dbReference type="PANTHER" id="PTHR11516:SF60">
    <property type="entry name" value="PYRUVATE DEHYDROGENASE E1 COMPONENT SUBUNIT ALPHA"/>
    <property type="match status" value="1"/>
</dbReference>
<proteinExistence type="predicted"/>
<feature type="domain" description="Dehydrogenase E1 component" evidence="8">
    <location>
        <begin position="117"/>
        <end position="411"/>
    </location>
</feature>
<comment type="catalytic activity">
    <reaction evidence="6 7">
        <text>N(6)-[(R)-lipoyl]-L-lysyl-[protein] + pyruvate + H(+) = N(6)-[(R)-S(8)-acetyldihydrolipoyl]-L-lysyl-[protein] + CO2</text>
        <dbReference type="Rhea" id="RHEA:19189"/>
        <dbReference type="Rhea" id="RHEA-COMP:10474"/>
        <dbReference type="Rhea" id="RHEA-COMP:10478"/>
        <dbReference type="ChEBI" id="CHEBI:15361"/>
        <dbReference type="ChEBI" id="CHEBI:15378"/>
        <dbReference type="ChEBI" id="CHEBI:16526"/>
        <dbReference type="ChEBI" id="CHEBI:83099"/>
        <dbReference type="ChEBI" id="CHEBI:83111"/>
        <dbReference type="EC" id="1.2.4.1"/>
    </reaction>
</comment>
<protein>
    <recommendedName>
        <fullName evidence="7">Pyruvate dehydrogenase E1 component subunit alpha</fullName>
        <ecNumber evidence="7">1.2.4.1</ecNumber>
    </recommendedName>
</protein>
<dbReference type="EMBL" id="SJOL01000860">
    <property type="protein sequence ID" value="TGZ75258.1"/>
    <property type="molecule type" value="Genomic_DNA"/>
</dbReference>
<dbReference type="NCBIfam" id="TIGR03182">
    <property type="entry name" value="PDH_E1_alph_y"/>
    <property type="match status" value="1"/>
</dbReference>
<reference evidence="9 10" key="1">
    <citation type="journal article" date="2019" name="BMC Genomics">
        <title>New insights from Opisthorchis felineus genome: update on genomics of the epidemiologically important liver flukes.</title>
        <authorList>
            <person name="Ershov N.I."/>
            <person name="Mordvinov V.A."/>
            <person name="Prokhortchouk E.B."/>
            <person name="Pakharukova M.Y."/>
            <person name="Gunbin K.V."/>
            <person name="Ustyantsev K."/>
            <person name="Genaev M.A."/>
            <person name="Blinov A.G."/>
            <person name="Mazur A."/>
            <person name="Boulygina E."/>
            <person name="Tsygankova S."/>
            <person name="Khrameeva E."/>
            <person name="Chekanov N."/>
            <person name="Fan G."/>
            <person name="Xiao A."/>
            <person name="Zhang H."/>
            <person name="Xu X."/>
            <person name="Yang H."/>
            <person name="Solovyev V."/>
            <person name="Lee S.M."/>
            <person name="Liu X."/>
            <person name="Afonnikov D.A."/>
            <person name="Skryabin K.G."/>
        </authorList>
    </citation>
    <scope>NUCLEOTIDE SEQUENCE [LARGE SCALE GENOMIC DNA]</scope>
    <source>
        <strain evidence="9">AK-0245</strain>
        <tissue evidence="9">Whole organism</tissue>
    </source>
</reference>
<evidence type="ECO:0000256" key="2">
    <source>
        <dbReference type="ARBA" id="ARBA00022946"/>
    </source>
</evidence>
<dbReference type="GO" id="GO:0004739">
    <property type="term" value="F:pyruvate dehydrogenase (acetyl-transferring) activity"/>
    <property type="evidence" value="ECO:0007669"/>
    <property type="project" value="UniProtKB-UniRule"/>
</dbReference>
<dbReference type="STRING" id="147828.A0A4S2ML07"/>
<evidence type="ECO:0000313" key="10">
    <source>
        <dbReference type="Proteomes" id="UP000308267"/>
    </source>
</evidence>
<dbReference type="Gene3D" id="3.40.50.970">
    <property type="match status" value="1"/>
</dbReference>
<dbReference type="CDD" id="cd02000">
    <property type="entry name" value="TPP_E1_PDC_ADC_BCADC"/>
    <property type="match status" value="1"/>
</dbReference>
<dbReference type="Proteomes" id="UP000308267">
    <property type="component" value="Unassembled WGS sequence"/>
</dbReference>
<gene>
    <name evidence="9" type="ORF">CRM22_000483</name>
</gene>
<evidence type="ECO:0000256" key="7">
    <source>
        <dbReference type="RuleBase" id="RU361139"/>
    </source>
</evidence>
<comment type="cofactor">
    <cofactor evidence="1 7">
        <name>thiamine diphosphate</name>
        <dbReference type="ChEBI" id="CHEBI:58937"/>
    </cofactor>
</comment>
<evidence type="ECO:0000256" key="1">
    <source>
        <dbReference type="ARBA" id="ARBA00001964"/>
    </source>
</evidence>
<dbReference type="EC" id="1.2.4.1" evidence="7"/>
<comment type="function">
    <text evidence="7">The pyruvate dehydrogenase complex catalyzes the overall conversion of pyruvate to acetyl-CoA and CO(2).</text>
</comment>
<accession>A0A4S2ML07</accession>
<evidence type="ECO:0000256" key="3">
    <source>
        <dbReference type="ARBA" id="ARBA00023002"/>
    </source>
</evidence>
<evidence type="ECO:0000256" key="4">
    <source>
        <dbReference type="ARBA" id="ARBA00023052"/>
    </source>
</evidence>
<evidence type="ECO:0000313" key="9">
    <source>
        <dbReference type="EMBL" id="TGZ75258.1"/>
    </source>
</evidence>
<dbReference type="OrthoDB" id="10256198at2759"/>
<keyword evidence="3 7" id="KW-0560">Oxidoreductase</keyword>
<keyword evidence="4 7" id="KW-0786">Thiamine pyrophosphate</keyword>
<evidence type="ECO:0000256" key="6">
    <source>
        <dbReference type="ARBA" id="ARBA00051231"/>
    </source>
</evidence>
<dbReference type="GO" id="GO:0006086">
    <property type="term" value="P:pyruvate decarboxylation to acetyl-CoA"/>
    <property type="evidence" value="ECO:0007669"/>
    <property type="project" value="InterPro"/>
</dbReference>
<organism evidence="9 10">
    <name type="scientific">Opisthorchis felineus</name>
    <dbReference type="NCBI Taxonomy" id="147828"/>
    <lineage>
        <taxon>Eukaryota</taxon>
        <taxon>Metazoa</taxon>
        <taxon>Spiralia</taxon>
        <taxon>Lophotrochozoa</taxon>
        <taxon>Platyhelminthes</taxon>
        <taxon>Trematoda</taxon>
        <taxon>Digenea</taxon>
        <taxon>Opisthorchiida</taxon>
        <taxon>Opisthorchiata</taxon>
        <taxon>Opisthorchiidae</taxon>
        <taxon>Opisthorchis</taxon>
    </lineage>
</organism>
<evidence type="ECO:0000256" key="5">
    <source>
        <dbReference type="ARBA" id="ARBA00023317"/>
    </source>
</evidence>
<keyword evidence="10" id="KW-1185">Reference proteome</keyword>